<protein>
    <submittedName>
        <fullName evidence="2">Uncharacterized protein</fullName>
    </submittedName>
</protein>
<sequence length="137" mass="15539">MQKTFIVRKYQHEAIAVDRGVAVWELLDETERPRKVTALTQLDAAGVIENAKPVYHRETPLVEQLLNVCEGESFSIDFTSFNTAQQYAPRARLQSAKASGDVLPLFLFRLMAVLGLLSVLWMIWSFIESVATFARNH</sequence>
<feature type="transmembrane region" description="Helical" evidence="1">
    <location>
        <begin position="102"/>
        <end position="127"/>
    </location>
</feature>
<gene>
    <name evidence="2" type="ORF">QJT80_10635</name>
</gene>
<name>A0AA95KJ59_9GAMM</name>
<keyword evidence="1" id="KW-1133">Transmembrane helix</keyword>
<dbReference type="Proteomes" id="UP001300672">
    <property type="component" value="Chromosome"/>
</dbReference>
<dbReference type="KEGG" id="tdu:QJT80_10635"/>
<reference evidence="2" key="1">
    <citation type="journal article" date="2023" name="Int. J. Mol. Sci.">
        <title>Metagenomics Revealed a New Genus 'Candidatus Thiocaldithrix dubininis' gen. nov., sp. nov. and a New Species 'Candidatus Thiothrix putei' sp. nov. in the Family Thiotrichaceae, Some Members of Which Have Traits of Both Na+- and H+-Motive Energetics.</title>
        <authorList>
            <person name="Ravin N.V."/>
            <person name="Muntyan M.S."/>
            <person name="Smolyakov D.D."/>
            <person name="Rudenko T.S."/>
            <person name="Beletsky A.V."/>
            <person name="Mardanov A.V."/>
            <person name="Grabovich M.Y."/>
        </authorList>
    </citation>
    <scope>NUCLEOTIDE SEQUENCE</scope>
    <source>
        <strain evidence="2">GKL-01</strain>
    </source>
</reference>
<dbReference type="EMBL" id="CP124755">
    <property type="protein sequence ID" value="WGZ89957.1"/>
    <property type="molecule type" value="Genomic_DNA"/>
</dbReference>
<evidence type="ECO:0000256" key="1">
    <source>
        <dbReference type="SAM" id="Phobius"/>
    </source>
</evidence>
<keyword evidence="1" id="KW-0472">Membrane</keyword>
<keyword evidence="1" id="KW-0812">Transmembrane</keyword>
<accession>A0AA95KJ59</accession>
<evidence type="ECO:0000313" key="2">
    <source>
        <dbReference type="EMBL" id="WGZ89957.1"/>
    </source>
</evidence>
<dbReference type="AlphaFoldDB" id="A0AA95KJ59"/>
<proteinExistence type="predicted"/>
<reference evidence="2" key="2">
    <citation type="submission" date="2023-04" db="EMBL/GenBank/DDBJ databases">
        <authorList>
            <person name="Beletskiy A.V."/>
            <person name="Mardanov A.V."/>
            <person name="Ravin N.V."/>
        </authorList>
    </citation>
    <scope>NUCLEOTIDE SEQUENCE</scope>
    <source>
        <strain evidence="2">GKL-01</strain>
    </source>
</reference>
<organism evidence="2">
    <name type="scientific">Candidatus Thiocaldithrix dubininis</name>
    <dbReference type="NCBI Taxonomy" id="3080823"/>
    <lineage>
        <taxon>Bacteria</taxon>
        <taxon>Pseudomonadati</taxon>
        <taxon>Pseudomonadota</taxon>
        <taxon>Gammaproteobacteria</taxon>
        <taxon>Thiotrichales</taxon>
        <taxon>Thiotrichaceae</taxon>
        <taxon>Candidatus Thiocaldithrix</taxon>
    </lineage>
</organism>